<comment type="caution">
    <text evidence="11">The sequence shown here is derived from an EMBL/GenBank/DDBJ whole genome shotgun (WGS) entry which is preliminary data.</text>
</comment>
<dbReference type="HAMAP" id="MF_00013">
    <property type="entry name" value="LipB"/>
    <property type="match status" value="1"/>
</dbReference>
<dbReference type="NCBIfam" id="NF010925">
    <property type="entry name" value="PRK14345.1"/>
    <property type="match status" value="1"/>
</dbReference>
<dbReference type="PROSITE" id="PS01313">
    <property type="entry name" value="LIPB"/>
    <property type="match status" value="1"/>
</dbReference>
<accession>A0A8I0GAR7</accession>
<dbReference type="UniPathway" id="UPA00538">
    <property type="reaction ID" value="UER00592"/>
</dbReference>
<sequence>MRVVNLLGRLTPYLEADHMQRSLHEEVAAGGEDTLMFFEAEPTYTAGRATKERDIVDATLPVVRTDRGGSVTWHGPGQLVCYPIVKLANPNDVISYIRTVEAGLLEAIRTTWGLDVTTVEGRAGIWLKTPGRRDRKICAIGLKVARGATMHGLALNVDPDMSRAFSGIIPCGLDDADVATLAGEGLRASLDDAKRAVEAHLSRALAPLLDRPLTDVTEETRA</sequence>
<dbReference type="EMBL" id="JACRUO010000001">
    <property type="protein sequence ID" value="MBD3689353.1"/>
    <property type="molecule type" value="Genomic_DNA"/>
</dbReference>
<feature type="domain" description="BPL/LPL catalytic" evidence="10">
    <location>
        <begin position="29"/>
        <end position="209"/>
    </location>
</feature>
<organism evidence="11 12">
    <name type="scientific">Nanchangia anserum</name>
    <dbReference type="NCBI Taxonomy" id="2692125"/>
    <lineage>
        <taxon>Bacteria</taxon>
        <taxon>Bacillati</taxon>
        <taxon>Actinomycetota</taxon>
        <taxon>Actinomycetes</taxon>
        <taxon>Actinomycetales</taxon>
        <taxon>Actinomycetaceae</taxon>
        <taxon>Nanchangia</taxon>
    </lineage>
</organism>
<gene>
    <name evidence="5 11" type="primary">lipB</name>
    <name evidence="11" type="ORF">H8R10_03800</name>
</gene>
<dbReference type="CDD" id="cd16444">
    <property type="entry name" value="LipB"/>
    <property type="match status" value="1"/>
</dbReference>
<evidence type="ECO:0000313" key="12">
    <source>
        <dbReference type="Proteomes" id="UP000627538"/>
    </source>
</evidence>
<dbReference type="GO" id="GO:0009249">
    <property type="term" value="P:protein lipoylation"/>
    <property type="evidence" value="ECO:0007669"/>
    <property type="project" value="InterPro"/>
</dbReference>
<evidence type="ECO:0000256" key="4">
    <source>
        <dbReference type="ARBA" id="ARBA00024732"/>
    </source>
</evidence>
<evidence type="ECO:0000256" key="6">
    <source>
        <dbReference type="PIRNR" id="PIRNR016262"/>
    </source>
</evidence>
<comment type="catalytic activity">
    <reaction evidence="5 6">
        <text>octanoyl-[ACP] + L-lysyl-[protein] = N(6)-octanoyl-L-lysyl-[protein] + holo-[ACP] + H(+)</text>
        <dbReference type="Rhea" id="RHEA:17665"/>
        <dbReference type="Rhea" id="RHEA-COMP:9636"/>
        <dbReference type="Rhea" id="RHEA-COMP:9685"/>
        <dbReference type="Rhea" id="RHEA-COMP:9752"/>
        <dbReference type="Rhea" id="RHEA-COMP:9928"/>
        <dbReference type="ChEBI" id="CHEBI:15378"/>
        <dbReference type="ChEBI" id="CHEBI:29969"/>
        <dbReference type="ChEBI" id="CHEBI:64479"/>
        <dbReference type="ChEBI" id="CHEBI:78463"/>
        <dbReference type="ChEBI" id="CHEBI:78809"/>
        <dbReference type="EC" id="2.3.1.181"/>
    </reaction>
</comment>
<dbReference type="InterPro" id="IPR004143">
    <property type="entry name" value="BPL_LPL_catalytic"/>
</dbReference>
<name>A0A8I0GAR7_9ACTO</name>
<comment type="similarity">
    <text evidence="5 6">Belongs to the LipB family.</text>
</comment>
<feature type="site" description="Lowers pKa of active site Cys" evidence="5 9">
    <location>
        <position position="136"/>
    </location>
</feature>
<dbReference type="InterPro" id="IPR045864">
    <property type="entry name" value="aa-tRNA-synth_II/BPL/LPL"/>
</dbReference>
<keyword evidence="3 5" id="KW-0012">Acyltransferase</keyword>
<proteinExistence type="inferred from homology"/>
<evidence type="ECO:0000256" key="5">
    <source>
        <dbReference type="HAMAP-Rule" id="MF_00013"/>
    </source>
</evidence>
<dbReference type="PIRSF" id="PIRSF016262">
    <property type="entry name" value="LPLase"/>
    <property type="match status" value="1"/>
</dbReference>
<dbReference type="InterPro" id="IPR000544">
    <property type="entry name" value="Octanoyltransferase"/>
</dbReference>
<dbReference type="Gene3D" id="3.30.930.10">
    <property type="entry name" value="Bira Bifunctional Protein, Domain 2"/>
    <property type="match status" value="1"/>
</dbReference>
<evidence type="ECO:0000256" key="3">
    <source>
        <dbReference type="ARBA" id="ARBA00023315"/>
    </source>
</evidence>
<comment type="miscellaneous">
    <text evidence="5">In the reaction, the free carboxyl group of octanoic acid is attached via an amide linkage to the epsilon-amino group of a specific lysine residue of lipoyl domains of lipoate-dependent enzymes.</text>
</comment>
<comment type="function">
    <text evidence="4 5 6">Catalyzes the transfer of endogenously produced octanoic acid from octanoyl-acyl-carrier-protein onto the lipoyl domains of lipoate-dependent enzymes. Lipoyl-ACP can also act as a substrate although octanoyl-ACP is likely to be the physiological substrate.</text>
</comment>
<protein>
    <recommendedName>
        <fullName evidence="5 6">Octanoyltransferase</fullName>
        <ecNumber evidence="5 6">2.3.1.181</ecNumber>
    </recommendedName>
    <alternativeName>
        <fullName evidence="5">Lipoate-protein ligase B</fullName>
    </alternativeName>
    <alternativeName>
        <fullName evidence="5">Lipoyl/octanoyl transferase</fullName>
    </alternativeName>
    <alternativeName>
        <fullName evidence="5">Octanoyl-[acyl-carrier-protein]-protein N-octanoyltransferase</fullName>
    </alternativeName>
</protein>
<keyword evidence="12" id="KW-1185">Reference proteome</keyword>
<dbReference type="PROSITE" id="PS51733">
    <property type="entry name" value="BPL_LPL_CATALYTIC"/>
    <property type="match status" value="1"/>
</dbReference>
<feature type="binding site" evidence="5 8">
    <location>
        <begin position="139"/>
        <end position="141"/>
    </location>
    <ligand>
        <name>substrate</name>
    </ligand>
</feature>
<dbReference type="PANTHER" id="PTHR10993:SF7">
    <property type="entry name" value="LIPOYLTRANSFERASE 2, MITOCHONDRIAL-RELATED"/>
    <property type="match status" value="1"/>
</dbReference>
<evidence type="ECO:0000256" key="8">
    <source>
        <dbReference type="PIRSR" id="PIRSR016262-2"/>
    </source>
</evidence>
<feature type="binding site" evidence="5 8">
    <location>
        <begin position="67"/>
        <end position="74"/>
    </location>
    <ligand>
        <name>substrate</name>
    </ligand>
</feature>
<evidence type="ECO:0000313" key="11">
    <source>
        <dbReference type="EMBL" id="MBD3689353.1"/>
    </source>
</evidence>
<dbReference type="PANTHER" id="PTHR10993">
    <property type="entry name" value="OCTANOYLTRANSFERASE"/>
    <property type="match status" value="1"/>
</dbReference>
<dbReference type="GO" id="GO:0033819">
    <property type="term" value="F:lipoyl(octanoyl) transferase activity"/>
    <property type="evidence" value="ECO:0007669"/>
    <property type="project" value="UniProtKB-EC"/>
</dbReference>
<comment type="subcellular location">
    <subcellularLocation>
        <location evidence="5">Cytoplasm</location>
    </subcellularLocation>
</comment>
<feature type="binding site" evidence="5 8">
    <location>
        <begin position="152"/>
        <end position="154"/>
    </location>
    <ligand>
        <name>substrate</name>
    </ligand>
</feature>
<evidence type="ECO:0000259" key="10">
    <source>
        <dbReference type="PROSITE" id="PS51733"/>
    </source>
</evidence>
<dbReference type="RefSeq" id="WP_191071405.1">
    <property type="nucleotide sequence ID" value="NZ_CP060506.1"/>
</dbReference>
<evidence type="ECO:0000256" key="1">
    <source>
        <dbReference type="ARBA" id="ARBA00004821"/>
    </source>
</evidence>
<dbReference type="EC" id="2.3.1.181" evidence="5 6"/>
<evidence type="ECO:0000256" key="7">
    <source>
        <dbReference type="PIRSR" id="PIRSR016262-1"/>
    </source>
</evidence>
<dbReference type="GO" id="GO:0005737">
    <property type="term" value="C:cytoplasm"/>
    <property type="evidence" value="ECO:0007669"/>
    <property type="project" value="UniProtKB-SubCell"/>
</dbReference>
<dbReference type="SUPFAM" id="SSF55681">
    <property type="entry name" value="Class II aaRS and biotin synthetases"/>
    <property type="match status" value="1"/>
</dbReference>
<dbReference type="NCBIfam" id="TIGR00214">
    <property type="entry name" value="lipB"/>
    <property type="match status" value="1"/>
</dbReference>
<feature type="active site" description="Acyl-thioester intermediate" evidence="5 7">
    <location>
        <position position="171"/>
    </location>
</feature>
<dbReference type="Pfam" id="PF21948">
    <property type="entry name" value="LplA-B_cat"/>
    <property type="match status" value="1"/>
</dbReference>
<comment type="pathway">
    <text evidence="1 5 6">Protein modification; protein lipoylation via endogenous pathway; protein N(6)-(lipoyl)lysine from octanoyl-[acyl-carrier-protein]: step 1/2.</text>
</comment>
<keyword evidence="5" id="KW-0963">Cytoplasm</keyword>
<keyword evidence="2 5" id="KW-0808">Transferase</keyword>
<dbReference type="InterPro" id="IPR020605">
    <property type="entry name" value="Octanoyltransferase_CS"/>
</dbReference>
<evidence type="ECO:0000256" key="2">
    <source>
        <dbReference type="ARBA" id="ARBA00022679"/>
    </source>
</evidence>
<evidence type="ECO:0000256" key="9">
    <source>
        <dbReference type="PIRSR" id="PIRSR016262-3"/>
    </source>
</evidence>
<reference evidence="11 12" key="1">
    <citation type="submission" date="2020-08" db="EMBL/GenBank/DDBJ databases">
        <title>Winkia gen. nov., sp. nov., isolated from faeces of the Anser albifrons in China.</title>
        <authorList>
            <person name="Liu Q."/>
        </authorList>
    </citation>
    <scope>NUCLEOTIDE SEQUENCE [LARGE SCALE GENOMIC DNA]</scope>
    <source>
        <strain evidence="11 12">C62</strain>
    </source>
</reference>
<dbReference type="AlphaFoldDB" id="A0A8I0GAR7"/>
<dbReference type="Proteomes" id="UP000627538">
    <property type="component" value="Unassembled WGS sequence"/>
</dbReference>